<accession>A0A7X6MDG9</accession>
<dbReference type="AlphaFoldDB" id="A0A7X6MDG9"/>
<protein>
    <submittedName>
        <fullName evidence="2">Uncharacterized protein</fullName>
    </submittedName>
</protein>
<proteinExistence type="predicted"/>
<feature type="compositionally biased region" description="Basic and acidic residues" evidence="1">
    <location>
        <begin position="36"/>
        <end position="47"/>
    </location>
</feature>
<name>A0A7X6MDG9_9ACTN</name>
<dbReference type="EMBL" id="JAAXPG010000016">
    <property type="protein sequence ID" value="NKY99496.1"/>
    <property type="molecule type" value="Genomic_DNA"/>
</dbReference>
<sequence>MSRTWSRNAPLCAGAQAMTGPGTSPVASQRRTRASRLSERTSHISIS</sequence>
<comment type="caution">
    <text evidence="2">The sequence shown here is derived from an EMBL/GenBank/DDBJ whole genome shotgun (WGS) entry which is preliminary data.</text>
</comment>
<evidence type="ECO:0000256" key="1">
    <source>
        <dbReference type="SAM" id="MobiDB-lite"/>
    </source>
</evidence>
<dbReference type="Proteomes" id="UP000553209">
    <property type="component" value="Unassembled WGS sequence"/>
</dbReference>
<gene>
    <name evidence="2" type="ORF">HGB44_17755</name>
</gene>
<feature type="region of interest" description="Disordered" evidence="1">
    <location>
        <begin position="1"/>
        <end position="47"/>
    </location>
</feature>
<evidence type="ECO:0000313" key="3">
    <source>
        <dbReference type="Proteomes" id="UP000553209"/>
    </source>
</evidence>
<evidence type="ECO:0000313" key="2">
    <source>
        <dbReference type="EMBL" id="NKY99496.1"/>
    </source>
</evidence>
<reference evidence="2 3" key="1">
    <citation type="submission" date="2020-04" db="EMBL/GenBank/DDBJ databases">
        <title>MicrobeNet Type strains.</title>
        <authorList>
            <person name="Nicholson A.C."/>
        </authorList>
    </citation>
    <scope>NUCLEOTIDE SEQUENCE [LARGE SCALE GENOMIC DNA]</scope>
    <source>
        <strain evidence="2 3">ATCC 23612</strain>
    </source>
</reference>
<dbReference type="RefSeq" id="WP_168444049.1">
    <property type="nucleotide sequence ID" value="NZ_JAAXPG010000016.1"/>
</dbReference>
<organism evidence="2 3">
    <name type="scientific">Nocardiopsis alborubida</name>
    <dbReference type="NCBI Taxonomy" id="146802"/>
    <lineage>
        <taxon>Bacteria</taxon>
        <taxon>Bacillati</taxon>
        <taxon>Actinomycetota</taxon>
        <taxon>Actinomycetes</taxon>
        <taxon>Streptosporangiales</taxon>
        <taxon>Nocardiopsidaceae</taxon>
        <taxon>Nocardiopsis</taxon>
    </lineage>
</organism>
<keyword evidence="3" id="KW-1185">Reference proteome</keyword>